<feature type="region of interest" description="Disordered" evidence="4">
    <location>
        <begin position="80"/>
        <end position="104"/>
    </location>
</feature>
<accession>A0A4S1CCK9</accession>
<dbReference type="InterPro" id="IPR046668">
    <property type="entry name" value="DUF6538"/>
</dbReference>
<evidence type="ECO:0000256" key="1">
    <source>
        <dbReference type="ARBA" id="ARBA00008857"/>
    </source>
</evidence>
<dbReference type="Pfam" id="PF20172">
    <property type="entry name" value="DUF6538"/>
    <property type="match status" value="1"/>
</dbReference>
<dbReference type="SUPFAM" id="SSF56349">
    <property type="entry name" value="DNA breaking-rejoining enzymes"/>
    <property type="match status" value="1"/>
</dbReference>
<dbReference type="CDD" id="cd01184">
    <property type="entry name" value="INT_C_like_1"/>
    <property type="match status" value="1"/>
</dbReference>
<keyword evidence="3" id="KW-0233">DNA recombination</keyword>
<comment type="caution">
    <text evidence="6">The sequence shown here is derived from an EMBL/GenBank/DDBJ whole genome shotgun (WGS) entry which is preliminary data.</text>
</comment>
<dbReference type="Gene3D" id="1.10.150.130">
    <property type="match status" value="1"/>
</dbReference>
<evidence type="ECO:0000259" key="5">
    <source>
        <dbReference type="PROSITE" id="PS51898"/>
    </source>
</evidence>
<dbReference type="PROSITE" id="PS51898">
    <property type="entry name" value="TYR_RECOMBINASE"/>
    <property type="match status" value="1"/>
</dbReference>
<dbReference type="GO" id="GO:0003677">
    <property type="term" value="F:DNA binding"/>
    <property type="evidence" value="ECO:0007669"/>
    <property type="project" value="UniProtKB-KW"/>
</dbReference>
<proteinExistence type="inferred from homology"/>
<keyword evidence="2" id="KW-0238">DNA-binding</keyword>
<dbReference type="InterPro" id="IPR013762">
    <property type="entry name" value="Integrase-like_cat_sf"/>
</dbReference>
<evidence type="ECO:0000256" key="3">
    <source>
        <dbReference type="ARBA" id="ARBA00023172"/>
    </source>
</evidence>
<dbReference type="Pfam" id="PF00589">
    <property type="entry name" value="Phage_integrase"/>
    <property type="match status" value="1"/>
</dbReference>
<reference evidence="6 7" key="1">
    <citation type="submission" date="2019-04" db="EMBL/GenBank/DDBJ databases">
        <title>Geobacter oryzae sp. nov., ferric-reducing bacteria isolated from paddy soil.</title>
        <authorList>
            <person name="Xu Z."/>
            <person name="Masuda Y."/>
            <person name="Itoh H."/>
            <person name="Senoo K."/>
        </authorList>
    </citation>
    <scope>NUCLEOTIDE SEQUENCE [LARGE SCALE GENOMIC DNA]</scope>
    <source>
        <strain evidence="6 7">Red111</strain>
    </source>
</reference>
<dbReference type="RefSeq" id="WP_135871966.1">
    <property type="nucleotide sequence ID" value="NZ_SRSC01000004.1"/>
</dbReference>
<dbReference type="Gene3D" id="1.10.443.10">
    <property type="entry name" value="Intergrase catalytic core"/>
    <property type="match status" value="1"/>
</dbReference>
<evidence type="ECO:0000313" key="7">
    <source>
        <dbReference type="Proteomes" id="UP000306416"/>
    </source>
</evidence>
<dbReference type="AlphaFoldDB" id="A0A4S1CCK9"/>
<feature type="domain" description="Tyr recombinase" evidence="5">
    <location>
        <begin position="253"/>
        <end position="445"/>
    </location>
</feature>
<dbReference type="Proteomes" id="UP000306416">
    <property type="component" value="Unassembled WGS sequence"/>
</dbReference>
<dbReference type="InterPro" id="IPR010998">
    <property type="entry name" value="Integrase_recombinase_N"/>
</dbReference>
<gene>
    <name evidence="6" type="ORF">E4633_17050</name>
</gene>
<dbReference type="PANTHER" id="PTHR30349:SF41">
    <property type="entry name" value="INTEGRASE_RECOMBINASE PROTEIN MJ0367-RELATED"/>
    <property type="match status" value="1"/>
</dbReference>
<dbReference type="EMBL" id="SRSC01000004">
    <property type="protein sequence ID" value="TGU70706.1"/>
    <property type="molecule type" value="Genomic_DNA"/>
</dbReference>
<dbReference type="PANTHER" id="PTHR30349">
    <property type="entry name" value="PHAGE INTEGRASE-RELATED"/>
    <property type="match status" value="1"/>
</dbReference>
<comment type="similarity">
    <text evidence="1">Belongs to the 'phage' integrase family.</text>
</comment>
<dbReference type="GO" id="GO:0015074">
    <property type="term" value="P:DNA integration"/>
    <property type="evidence" value="ECO:0007669"/>
    <property type="project" value="InterPro"/>
</dbReference>
<evidence type="ECO:0000313" key="6">
    <source>
        <dbReference type="EMBL" id="TGU70706.1"/>
    </source>
</evidence>
<dbReference type="InterPro" id="IPR050090">
    <property type="entry name" value="Tyrosine_recombinase_XerCD"/>
</dbReference>
<keyword evidence="7" id="KW-1185">Reference proteome</keyword>
<organism evidence="6 7">
    <name type="scientific">Geomonas terrae</name>
    <dbReference type="NCBI Taxonomy" id="2562681"/>
    <lineage>
        <taxon>Bacteria</taxon>
        <taxon>Pseudomonadati</taxon>
        <taxon>Thermodesulfobacteriota</taxon>
        <taxon>Desulfuromonadia</taxon>
        <taxon>Geobacterales</taxon>
        <taxon>Geobacteraceae</taxon>
        <taxon>Geomonas</taxon>
    </lineage>
</organism>
<evidence type="ECO:0000256" key="2">
    <source>
        <dbReference type="ARBA" id="ARBA00023125"/>
    </source>
</evidence>
<dbReference type="InterPro" id="IPR002104">
    <property type="entry name" value="Integrase_catalytic"/>
</dbReference>
<name>A0A4S1CCK9_9BACT</name>
<dbReference type="InterPro" id="IPR011010">
    <property type="entry name" value="DNA_brk_join_enz"/>
</dbReference>
<evidence type="ECO:0000256" key="4">
    <source>
        <dbReference type="SAM" id="MobiDB-lite"/>
    </source>
</evidence>
<dbReference type="GO" id="GO:0006310">
    <property type="term" value="P:DNA recombination"/>
    <property type="evidence" value="ECO:0007669"/>
    <property type="project" value="UniProtKB-KW"/>
</dbReference>
<protein>
    <submittedName>
        <fullName evidence="6">Site-specific integrase</fullName>
    </submittedName>
</protein>
<sequence>MSSYLLNRNGHYHVRIRIPSDLTAVIPATELVKSLKTTDAKAARLAALPFRKDIFSTFTLYRSGFISGEQARESIDRTLNRKGKATPSPTFSRAPDAPCAPSPTDSLPVACPSLKPSPPMLLSTAVNQYVNDRKNGWGAKTRMENEGSYRLMLDLLGDAEVASLDRLAVRSLRDKLIVLPANLFKLYPTQTAREVLELIQVSPSPDLPPMSITTVNKHISRLSSLMKHCMKEGYLTSNPAVGLKIKQKRRPDEERKAYTAEDLKRITANLPPKENKPERYWVPLVGMMSALRLDESCQLYTEDVKEIDGVWCFDVNDEGDKKLKTLSSKRIVPVHPTLISLGFLDHVASMKVAGHPRLWMNLHWRKEDGYGNAFGKWFQRFNRQHVTTDPLKSFHSLRHSFADTLKQQGEQEAIISELMGHANGNITTGRYGKRYRAKALFEAMNRLSYPVTTSTK</sequence>